<evidence type="ECO:0000256" key="6">
    <source>
        <dbReference type="ARBA" id="ARBA00022692"/>
    </source>
</evidence>
<comment type="pathway">
    <text evidence="2">Protein modification; protein glycosylation.</text>
</comment>
<evidence type="ECO:0000256" key="4">
    <source>
        <dbReference type="ARBA" id="ARBA00022676"/>
    </source>
</evidence>
<dbReference type="InterPro" id="IPR001503">
    <property type="entry name" value="Glyco_trans_10"/>
</dbReference>
<comment type="catalytic activity">
    <reaction evidence="11">
        <text>L-threonyl-[protein] + GDP-beta-L-fucose = 3-O-(alpha-L-fucosyl)-L-threonyl-[protein] + GDP + H(+)</text>
        <dbReference type="Rhea" id="RHEA:70491"/>
        <dbReference type="Rhea" id="RHEA-COMP:11060"/>
        <dbReference type="Rhea" id="RHEA-COMP:17915"/>
        <dbReference type="ChEBI" id="CHEBI:15378"/>
        <dbReference type="ChEBI" id="CHEBI:30013"/>
        <dbReference type="ChEBI" id="CHEBI:57273"/>
        <dbReference type="ChEBI" id="CHEBI:58189"/>
        <dbReference type="ChEBI" id="CHEBI:189631"/>
        <dbReference type="EC" id="2.4.1.221"/>
    </reaction>
    <physiologicalReaction direction="left-to-right" evidence="11">
        <dbReference type="Rhea" id="RHEA:70492"/>
    </physiologicalReaction>
</comment>
<evidence type="ECO:0000256" key="10">
    <source>
        <dbReference type="ARBA" id="ARBA00023180"/>
    </source>
</evidence>
<comment type="catalytic activity">
    <reaction evidence="12">
        <text>L-seryl-[protein] + GDP-beta-L-fucose = 3-O-(alpha-L-fucosyl)-L-seryl-[protein] + GDP + H(+)</text>
        <dbReference type="Rhea" id="RHEA:63644"/>
        <dbReference type="Rhea" id="RHEA-COMP:9863"/>
        <dbReference type="Rhea" id="RHEA-COMP:17914"/>
        <dbReference type="ChEBI" id="CHEBI:15378"/>
        <dbReference type="ChEBI" id="CHEBI:29999"/>
        <dbReference type="ChEBI" id="CHEBI:57273"/>
        <dbReference type="ChEBI" id="CHEBI:58189"/>
        <dbReference type="ChEBI" id="CHEBI:189632"/>
        <dbReference type="EC" id="2.4.1.221"/>
    </reaction>
    <physiologicalReaction direction="left-to-right" evidence="12">
        <dbReference type="Rhea" id="RHEA:63645"/>
    </physiologicalReaction>
</comment>
<feature type="signal peptide" evidence="14">
    <location>
        <begin position="1"/>
        <end position="31"/>
    </location>
</feature>
<dbReference type="Proteomes" id="UP000838412">
    <property type="component" value="Chromosome 15"/>
</dbReference>
<evidence type="ECO:0000256" key="5">
    <source>
        <dbReference type="ARBA" id="ARBA00022679"/>
    </source>
</evidence>
<evidence type="ECO:0000256" key="13">
    <source>
        <dbReference type="RuleBase" id="RU003832"/>
    </source>
</evidence>
<evidence type="ECO:0000256" key="7">
    <source>
        <dbReference type="ARBA" id="ARBA00022968"/>
    </source>
</evidence>
<dbReference type="PANTHER" id="PTHR11929">
    <property type="entry name" value="ALPHA- 1,3 -FUCOSYLTRANSFERASE"/>
    <property type="match status" value="1"/>
</dbReference>
<evidence type="ECO:0000256" key="11">
    <source>
        <dbReference type="ARBA" id="ARBA00047273"/>
    </source>
</evidence>
<evidence type="ECO:0000256" key="2">
    <source>
        <dbReference type="ARBA" id="ARBA00004922"/>
    </source>
</evidence>
<feature type="domain" description="Fucosyltransferase C-terminal" evidence="15">
    <location>
        <begin position="206"/>
        <end position="389"/>
    </location>
</feature>
<dbReference type="InterPro" id="IPR055270">
    <property type="entry name" value="Glyco_tran_10_C"/>
</dbReference>
<gene>
    <name evidence="17" type="primary">FUT11</name>
    <name evidence="17" type="ORF">BLAG_LOCUS8938</name>
</gene>
<evidence type="ECO:0000256" key="12">
    <source>
        <dbReference type="ARBA" id="ARBA00048647"/>
    </source>
</evidence>
<evidence type="ECO:0000313" key="17">
    <source>
        <dbReference type="EMBL" id="CAH1247186.1"/>
    </source>
</evidence>
<dbReference type="GO" id="GO:0005789">
    <property type="term" value="C:endoplasmic reticulum membrane"/>
    <property type="evidence" value="ECO:0007669"/>
    <property type="project" value="UniProtKB-SubCell"/>
</dbReference>
<evidence type="ECO:0000256" key="14">
    <source>
        <dbReference type="SAM" id="SignalP"/>
    </source>
</evidence>
<keyword evidence="8" id="KW-1133">Transmembrane helix</keyword>
<dbReference type="Pfam" id="PF00852">
    <property type="entry name" value="Glyco_transf_10"/>
    <property type="match status" value="1"/>
</dbReference>
<dbReference type="Pfam" id="PF17039">
    <property type="entry name" value="Glyco_tran_10_N"/>
    <property type="match status" value="1"/>
</dbReference>
<organism evidence="17 18">
    <name type="scientific">Branchiostoma lanceolatum</name>
    <name type="common">Common lancelet</name>
    <name type="synonym">Amphioxus lanceolatum</name>
    <dbReference type="NCBI Taxonomy" id="7740"/>
    <lineage>
        <taxon>Eukaryota</taxon>
        <taxon>Metazoa</taxon>
        <taxon>Chordata</taxon>
        <taxon>Cephalochordata</taxon>
        <taxon>Leptocardii</taxon>
        <taxon>Amphioxiformes</taxon>
        <taxon>Branchiostomatidae</taxon>
        <taxon>Branchiostoma</taxon>
    </lineage>
</organism>
<accession>A0A8J9Z4I9</accession>
<keyword evidence="9" id="KW-0472">Membrane</keyword>
<keyword evidence="5 13" id="KW-0808">Transferase</keyword>
<dbReference type="FunFam" id="3.40.50.11660:FF:000002">
    <property type="entry name" value="Alpha-(1,3)-fucosyltransferase"/>
    <property type="match status" value="1"/>
</dbReference>
<dbReference type="GO" id="GO:0046920">
    <property type="term" value="F:alpha-(1-&gt;3)-fucosyltransferase activity"/>
    <property type="evidence" value="ECO:0007669"/>
    <property type="project" value="TreeGrafter"/>
</dbReference>
<evidence type="ECO:0000256" key="3">
    <source>
        <dbReference type="ARBA" id="ARBA00008919"/>
    </source>
</evidence>
<sequence>MQSNWSFRFTHKFVSILGTLLQISVQFLVLADDYENPAFQPDSVHTNYGQPANSRFSSSSSFNHSELPIIVWWNKNLFPHFSGDNMATIHCNVGSCVTTTVKKRKNDPRTRGFIFYGTDFRPYETPLPRQPHHEWALLHEESPMNNYILSHQPMLELFNHTATFRRESDYPLTLQHLPSLAYLTDRAPVPLREKNLLRETAGLAPVAYIQSHCGVPSDRDSYVQELMKYVKVDSLGKCIHNKDLPEELVNTLTMEEDGFLGIIAKYKFHIAFENGLCRDYMTEKLFRPLHLGVVPIYWGSEAAKDWTPNDHSIILKDDFASPKELADYINFLDQNNEEYQKFLEYRQPNGITNRLLVEEMERRQWGPGSMEEPNFINGFECHVCDRIVERLQAERLHEDNPWGNALLPPRMGQYSHMGCPQPTRAVDTEDSSALGKEWLEYDWVNDFWGSMDMAHALKLMIQTGEKDAGKLFKYVDKLHGIN</sequence>
<feature type="chain" id="PRO_5035442849" description="Fucosyltransferase" evidence="14">
    <location>
        <begin position="32"/>
        <end position="482"/>
    </location>
</feature>
<evidence type="ECO:0000259" key="16">
    <source>
        <dbReference type="Pfam" id="PF17039"/>
    </source>
</evidence>
<keyword evidence="18" id="KW-1185">Reference proteome</keyword>
<comment type="similarity">
    <text evidence="3 13">Belongs to the glycosyltransferase 10 family.</text>
</comment>
<name>A0A8J9Z4I9_BRALA</name>
<dbReference type="GO" id="GO:0032580">
    <property type="term" value="C:Golgi cisterna membrane"/>
    <property type="evidence" value="ECO:0007669"/>
    <property type="project" value="UniProtKB-SubCell"/>
</dbReference>
<comment type="subcellular location">
    <subcellularLocation>
        <location evidence="1">Endoplasmic reticulum membrane</location>
        <topology evidence="1">Single-pass type II membrane protein</topology>
    </subcellularLocation>
    <subcellularLocation>
        <location evidence="13">Golgi apparatus</location>
        <location evidence="13">Golgi stack membrane</location>
        <topology evidence="13">Single-pass type II membrane protein</topology>
    </subcellularLocation>
</comment>
<keyword evidence="14" id="KW-0732">Signal</keyword>
<dbReference type="SUPFAM" id="SSF53756">
    <property type="entry name" value="UDP-Glycosyltransferase/glycogen phosphorylase"/>
    <property type="match status" value="1"/>
</dbReference>
<keyword evidence="4 13" id="KW-0328">Glycosyltransferase</keyword>
<keyword evidence="6 13" id="KW-0812">Transmembrane</keyword>
<evidence type="ECO:0000313" key="18">
    <source>
        <dbReference type="Proteomes" id="UP000838412"/>
    </source>
</evidence>
<dbReference type="EMBL" id="OV696700">
    <property type="protein sequence ID" value="CAH1247186.1"/>
    <property type="molecule type" value="Genomic_DNA"/>
</dbReference>
<dbReference type="InterPro" id="IPR031481">
    <property type="entry name" value="Glyco_tran_10_N"/>
</dbReference>
<evidence type="ECO:0000256" key="9">
    <source>
        <dbReference type="ARBA" id="ARBA00023136"/>
    </source>
</evidence>
<evidence type="ECO:0000256" key="1">
    <source>
        <dbReference type="ARBA" id="ARBA00004648"/>
    </source>
</evidence>
<evidence type="ECO:0000256" key="8">
    <source>
        <dbReference type="ARBA" id="ARBA00022989"/>
    </source>
</evidence>
<dbReference type="InterPro" id="IPR038577">
    <property type="entry name" value="GT10-like_C_sf"/>
</dbReference>
<dbReference type="AlphaFoldDB" id="A0A8J9Z4I9"/>
<keyword evidence="7" id="KW-0735">Signal-anchor</keyword>
<dbReference type="EC" id="2.4.1.-" evidence="13"/>
<dbReference type="OrthoDB" id="9993460at2759"/>
<keyword evidence="13" id="KW-0333">Golgi apparatus</keyword>
<keyword evidence="10" id="KW-0325">Glycoprotein</keyword>
<dbReference type="PANTHER" id="PTHR11929:SF198">
    <property type="entry name" value="ALPHA-(1,3)-FUCOSYLTRANSFERASE 11"/>
    <property type="match status" value="1"/>
</dbReference>
<proteinExistence type="inferred from homology"/>
<reference evidence="17" key="1">
    <citation type="submission" date="2022-01" db="EMBL/GenBank/DDBJ databases">
        <authorList>
            <person name="Braso-Vives M."/>
        </authorList>
    </citation>
    <scope>NUCLEOTIDE SEQUENCE</scope>
</reference>
<dbReference type="GO" id="GO:0046922">
    <property type="term" value="F:peptide-O-fucosyltransferase activity"/>
    <property type="evidence" value="ECO:0007669"/>
    <property type="project" value="UniProtKB-EC"/>
</dbReference>
<evidence type="ECO:0000259" key="15">
    <source>
        <dbReference type="Pfam" id="PF00852"/>
    </source>
</evidence>
<dbReference type="UniPathway" id="UPA00378"/>
<feature type="domain" description="Fucosyltransferase N-terminal" evidence="16">
    <location>
        <begin position="68"/>
        <end position="171"/>
    </location>
</feature>
<protein>
    <recommendedName>
        <fullName evidence="13">Fucosyltransferase</fullName>
        <ecNumber evidence="13">2.4.1.-</ecNumber>
    </recommendedName>
</protein>
<dbReference type="Gene3D" id="3.40.50.11660">
    <property type="entry name" value="Glycosyl transferase family 10, C-terminal domain"/>
    <property type="match status" value="1"/>
</dbReference>